<dbReference type="EMBL" id="GGEC01053781">
    <property type="protein sequence ID" value="MBX34265.1"/>
    <property type="molecule type" value="Transcribed_RNA"/>
</dbReference>
<dbReference type="AlphaFoldDB" id="A0A2P2MVL4"/>
<reference evidence="1" key="1">
    <citation type="submission" date="2018-02" db="EMBL/GenBank/DDBJ databases">
        <title>Rhizophora mucronata_Transcriptome.</title>
        <authorList>
            <person name="Meera S.P."/>
            <person name="Sreeshan A."/>
            <person name="Augustine A."/>
        </authorList>
    </citation>
    <scope>NUCLEOTIDE SEQUENCE</scope>
    <source>
        <tissue evidence="1">Leaf</tissue>
    </source>
</reference>
<accession>A0A2P2MVL4</accession>
<sequence>MSQECHCLDSLSKAHLISKYTI</sequence>
<name>A0A2P2MVL4_RHIMU</name>
<proteinExistence type="predicted"/>
<protein>
    <submittedName>
        <fullName evidence="1">Transcriptional activator family protein</fullName>
    </submittedName>
</protein>
<organism evidence="1">
    <name type="scientific">Rhizophora mucronata</name>
    <name type="common">Asiatic mangrove</name>
    <dbReference type="NCBI Taxonomy" id="61149"/>
    <lineage>
        <taxon>Eukaryota</taxon>
        <taxon>Viridiplantae</taxon>
        <taxon>Streptophyta</taxon>
        <taxon>Embryophyta</taxon>
        <taxon>Tracheophyta</taxon>
        <taxon>Spermatophyta</taxon>
        <taxon>Magnoliopsida</taxon>
        <taxon>eudicotyledons</taxon>
        <taxon>Gunneridae</taxon>
        <taxon>Pentapetalae</taxon>
        <taxon>rosids</taxon>
        <taxon>fabids</taxon>
        <taxon>Malpighiales</taxon>
        <taxon>Rhizophoraceae</taxon>
        <taxon>Rhizophora</taxon>
    </lineage>
</organism>
<evidence type="ECO:0000313" key="1">
    <source>
        <dbReference type="EMBL" id="MBX34265.1"/>
    </source>
</evidence>